<reference evidence="1 2" key="1">
    <citation type="submission" date="2018-06" db="EMBL/GenBank/DDBJ databases">
        <title>Sphaerisporangium craniellae sp. nov., isolated from a marine sponge in the South China Sea.</title>
        <authorList>
            <person name="Li L."/>
        </authorList>
    </citation>
    <scope>NUCLEOTIDE SEQUENCE [LARGE SCALE GENOMIC DNA]</scope>
    <source>
        <strain evidence="1 2">LHW63015</strain>
    </source>
</reference>
<evidence type="ECO:0000313" key="2">
    <source>
        <dbReference type="Proteomes" id="UP000253303"/>
    </source>
</evidence>
<dbReference type="EMBL" id="QMEY01000016">
    <property type="protein sequence ID" value="RBQ16516.1"/>
    <property type="molecule type" value="Genomic_DNA"/>
</dbReference>
<keyword evidence="1" id="KW-0695">RNA-directed DNA polymerase</keyword>
<protein>
    <submittedName>
        <fullName evidence="1">Retron-type reverse transcriptase</fullName>
    </submittedName>
</protein>
<gene>
    <name evidence="1" type="ORF">DP939_29805</name>
</gene>
<dbReference type="GO" id="GO:0003964">
    <property type="term" value="F:RNA-directed DNA polymerase activity"/>
    <property type="evidence" value="ECO:0007669"/>
    <property type="project" value="UniProtKB-KW"/>
</dbReference>
<organism evidence="1 2">
    <name type="scientific">Spongiactinospora rosea</name>
    <dbReference type="NCBI Taxonomy" id="2248750"/>
    <lineage>
        <taxon>Bacteria</taxon>
        <taxon>Bacillati</taxon>
        <taxon>Actinomycetota</taxon>
        <taxon>Actinomycetes</taxon>
        <taxon>Streptosporangiales</taxon>
        <taxon>Streptosporangiaceae</taxon>
        <taxon>Spongiactinospora</taxon>
    </lineage>
</organism>
<keyword evidence="1" id="KW-0808">Transferase</keyword>
<dbReference type="Proteomes" id="UP000253303">
    <property type="component" value="Unassembled WGS sequence"/>
</dbReference>
<keyword evidence="2" id="KW-1185">Reference proteome</keyword>
<comment type="caution">
    <text evidence="1">The sequence shown here is derived from an EMBL/GenBank/DDBJ whole genome shotgun (WGS) entry which is preliminary data.</text>
</comment>
<dbReference type="OrthoDB" id="3479340at2"/>
<dbReference type="AlphaFoldDB" id="A0A366LRH8"/>
<name>A0A366LRH8_9ACTN</name>
<evidence type="ECO:0000313" key="1">
    <source>
        <dbReference type="EMBL" id="RBQ16516.1"/>
    </source>
</evidence>
<keyword evidence="1" id="KW-0548">Nucleotidyltransferase</keyword>
<proteinExistence type="predicted"/>
<accession>A0A366LRH8</accession>
<sequence length="259" mass="28658">MPFLGEVHLVRALRQCGRRCSSPGADGVTWGDYRRAAAVRIPRLAVALREGSWRPAPLRANPFLTYTGKPLVCVIPTVEDRLVHRALRNAIDHILEAGVLAPWVSGYRPRRNRLTALRQAMTYLDKGFTWVADVDVARVSEGSNADEVTGWLAEHVHDGRFLDRFRTALSGLPYPLVSGTGLAPTLINLRLAPADRLLSDLRIVRFVDNYCAFTAGHAEARQAMGRIERAIKEVGLAANPRKSRIRTSACAEDLFLIDG</sequence>